<reference evidence="1 2" key="1">
    <citation type="submission" date="2016-09" db="EMBL/GenBank/DDBJ databases">
        <authorList>
            <person name="Capua I."/>
            <person name="De Benedictis P."/>
            <person name="Joannis T."/>
            <person name="Lombin L.H."/>
            <person name="Cattoli G."/>
        </authorList>
    </citation>
    <scope>NUCLEOTIDE SEQUENCE [LARGE SCALE GENOMIC DNA]</scope>
    <source>
        <strain evidence="1 2">IMI 309357</strain>
    </source>
</reference>
<gene>
    <name evidence="1" type="ORF">CORC01_07948</name>
</gene>
<proteinExistence type="predicted"/>
<keyword evidence="2" id="KW-1185">Reference proteome</keyword>
<protein>
    <submittedName>
        <fullName evidence="1">Uncharacterized protein</fullName>
    </submittedName>
</protein>
<dbReference type="EMBL" id="MJBS01000065">
    <property type="protein sequence ID" value="OHE96802.1"/>
    <property type="molecule type" value="Genomic_DNA"/>
</dbReference>
<dbReference type="RefSeq" id="XP_022473958.1">
    <property type="nucleotide sequence ID" value="XM_022619583.1"/>
</dbReference>
<name>A0A1G4B682_9PEZI</name>
<dbReference type="OrthoDB" id="419598at2759"/>
<organism evidence="1 2">
    <name type="scientific">Colletotrichum orchidophilum</name>
    <dbReference type="NCBI Taxonomy" id="1209926"/>
    <lineage>
        <taxon>Eukaryota</taxon>
        <taxon>Fungi</taxon>
        <taxon>Dikarya</taxon>
        <taxon>Ascomycota</taxon>
        <taxon>Pezizomycotina</taxon>
        <taxon>Sordariomycetes</taxon>
        <taxon>Hypocreomycetidae</taxon>
        <taxon>Glomerellales</taxon>
        <taxon>Glomerellaceae</taxon>
        <taxon>Colletotrichum</taxon>
    </lineage>
</organism>
<accession>A0A1G4B682</accession>
<evidence type="ECO:0000313" key="2">
    <source>
        <dbReference type="Proteomes" id="UP000176998"/>
    </source>
</evidence>
<comment type="caution">
    <text evidence="1">The sequence shown here is derived from an EMBL/GenBank/DDBJ whole genome shotgun (WGS) entry which is preliminary data.</text>
</comment>
<dbReference type="AlphaFoldDB" id="A0A1G4B682"/>
<dbReference type="GeneID" id="34561093"/>
<dbReference type="Proteomes" id="UP000176998">
    <property type="component" value="Unassembled WGS sequence"/>
</dbReference>
<sequence>MGRGLHNGTVTFHEYFAPAALTTNHQHSITLLDTPHNAATIPGDGNTPVTFIYTFDVACYIVTALDIPAAWTADHELRIVCDGFTICPTRRARGRGQRRQV</sequence>
<evidence type="ECO:0000313" key="1">
    <source>
        <dbReference type="EMBL" id="OHE96802.1"/>
    </source>
</evidence>
<dbReference type="STRING" id="1209926.A0A1G4B682"/>